<protein>
    <submittedName>
        <fullName evidence="1">Uncharacterized protein</fullName>
    </submittedName>
</protein>
<sequence length="22" mass="2599">MEILFVVVTLIVIYGGIWLYEK</sequence>
<accession>A0A3B0Y168</accession>
<dbReference type="EMBL" id="UOFJ01000714">
    <property type="protein sequence ID" value="VAW73481.1"/>
    <property type="molecule type" value="Genomic_DNA"/>
</dbReference>
<evidence type="ECO:0000313" key="1">
    <source>
        <dbReference type="EMBL" id="VAW73481.1"/>
    </source>
</evidence>
<reference evidence="1" key="1">
    <citation type="submission" date="2018-06" db="EMBL/GenBank/DDBJ databases">
        <authorList>
            <person name="Zhirakovskaya E."/>
        </authorList>
    </citation>
    <scope>NUCLEOTIDE SEQUENCE</scope>
</reference>
<name>A0A3B0Y168_9ZZZZ</name>
<organism evidence="1">
    <name type="scientific">hydrothermal vent metagenome</name>
    <dbReference type="NCBI Taxonomy" id="652676"/>
    <lineage>
        <taxon>unclassified sequences</taxon>
        <taxon>metagenomes</taxon>
        <taxon>ecological metagenomes</taxon>
    </lineage>
</organism>
<proteinExistence type="predicted"/>
<feature type="non-terminal residue" evidence="1">
    <location>
        <position position="22"/>
    </location>
</feature>
<gene>
    <name evidence="1" type="ORF">MNBD_GAMMA10-1253</name>
</gene>
<dbReference type="AlphaFoldDB" id="A0A3B0Y168"/>